<protein>
    <submittedName>
        <fullName evidence="2">Uncharacterized protein</fullName>
    </submittedName>
</protein>
<dbReference type="EMBL" id="JBHSAQ010000003">
    <property type="protein sequence ID" value="MFC3958214.1"/>
    <property type="molecule type" value="Genomic_DNA"/>
</dbReference>
<sequence>MDATDSREELSDATESSPGETIVCCHETRPGRHVFTERGNTDGWISADIVVPVHQ</sequence>
<evidence type="ECO:0000256" key="1">
    <source>
        <dbReference type="SAM" id="MobiDB-lite"/>
    </source>
</evidence>
<evidence type="ECO:0000313" key="2">
    <source>
        <dbReference type="EMBL" id="MFC3958214.1"/>
    </source>
</evidence>
<dbReference type="Proteomes" id="UP001595846">
    <property type="component" value="Unassembled WGS sequence"/>
</dbReference>
<accession>A0ABD5NNP8</accession>
<keyword evidence="3" id="KW-1185">Reference proteome</keyword>
<proteinExistence type="predicted"/>
<comment type="caution">
    <text evidence="2">The sequence shown here is derived from an EMBL/GenBank/DDBJ whole genome shotgun (WGS) entry which is preliminary data.</text>
</comment>
<name>A0ABD5NNP8_9EURY</name>
<dbReference type="GeneID" id="73904173"/>
<dbReference type="RefSeq" id="WP_256531435.1">
    <property type="nucleotide sequence ID" value="NZ_CP101824.1"/>
</dbReference>
<evidence type="ECO:0000313" key="3">
    <source>
        <dbReference type="Proteomes" id="UP001595846"/>
    </source>
</evidence>
<reference evidence="2 3" key="1">
    <citation type="journal article" date="2019" name="Int. J. Syst. Evol. Microbiol.">
        <title>The Global Catalogue of Microorganisms (GCM) 10K type strain sequencing project: providing services to taxonomists for standard genome sequencing and annotation.</title>
        <authorList>
            <consortium name="The Broad Institute Genomics Platform"/>
            <consortium name="The Broad Institute Genome Sequencing Center for Infectious Disease"/>
            <person name="Wu L."/>
            <person name="Ma J."/>
        </authorList>
    </citation>
    <scope>NUCLEOTIDE SEQUENCE [LARGE SCALE GENOMIC DNA]</scope>
    <source>
        <strain evidence="2 3">IBRC-M 10256</strain>
    </source>
</reference>
<organism evidence="2 3">
    <name type="scientific">Halovivax cerinus</name>
    <dbReference type="NCBI Taxonomy" id="1487865"/>
    <lineage>
        <taxon>Archaea</taxon>
        <taxon>Methanobacteriati</taxon>
        <taxon>Methanobacteriota</taxon>
        <taxon>Stenosarchaea group</taxon>
        <taxon>Halobacteria</taxon>
        <taxon>Halobacteriales</taxon>
        <taxon>Natrialbaceae</taxon>
        <taxon>Halovivax</taxon>
    </lineage>
</organism>
<dbReference type="AlphaFoldDB" id="A0ABD5NNP8"/>
<gene>
    <name evidence="2" type="ORF">ACFOUR_07505</name>
</gene>
<feature type="region of interest" description="Disordered" evidence="1">
    <location>
        <begin position="1"/>
        <end position="23"/>
    </location>
</feature>
<feature type="compositionally biased region" description="Basic and acidic residues" evidence="1">
    <location>
        <begin position="1"/>
        <end position="10"/>
    </location>
</feature>